<dbReference type="EMBL" id="JAPZBO010000004">
    <property type="protein sequence ID" value="KAJ5318636.1"/>
    <property type="molecule type" value="Genomic_DNA"/>
</dbReference>
<name>A0A9W9PYQ8_9EURO</name>
<proteinExistence type="predicted"/>
<dbReference type="Proteomes" id="UP001147746">
    <property type="component" value="Unassembled WGS sequence"/>
</dbReference>
<accession>A0A9W9PYQ8</accession>
<sequence length="380" mass="43645">MKSDMLSRIYETRDKLVATQTISAVFQPFLRERLPIFLKTFPNRQKQRQKQPRSNKENKAYSQLKKAHAVYVEIWRIDPYILLPFIIEVSPYACERFNTLAFREQHTERYTISLDDDAKDTLDEIAQGLDIDPSPRFPDLIFFYFPQGMANFTCTLCILDNKYEASDHASSPVTGAEKDGHWTYHFTNIESIRNVFGARITQAVESSPIRMDERAEKRRNIQTTECVRTQFPRKNFQDALVIVNVGKAWDFAALLFPRTYPKILSSISNISLEASNARFSVALQQTGSALPESENHTYLTLQGASTSAIASIFSQGVYDAIESSQLRSWERSRLRLRTTDCVQMEIWRSHPQRAIISLRIGFKLGMDIANLLYDDNGAEV</sequence>
<comment type="caution">
    <text evidence="1">The sequence shown here is derived from an EMBL/GenBank/DDBJ whole genome shotgun (WGS) entry which is preliminary data.</text>
</comment>
<reference evidence="1" key="2">
    <citation type="journal article" date="2023" name="IMA Fungus">
        <title>Comparative genomic study of the Penicillium genus elucidates a diverse pangenome and 15 lateral gene transfer events.</title>
        <authorList>
            <person name="Petersen C."/>
            <person name="Sorensen T."/>
            <person name="Nielsen M.R."/>
            <person name="Sondergaard T.E."/>
            <person name="Sorensen J.L."/>
            <person name="Fitzpatrick D.A."/>
            <person name="Frisvad J.C."/>
            <person name="Nielsen K.L."/>
        </authorList>
    </citation>
    <scope>NUCLEOTIDE SEQUENCE</scope>
    <source>
        <strain evidence="1">IBT 21472</strain>
    </source>
</reference>
<protein>
    <submittedName>
        <fullName evidence="1">Uncharacterized protein</fullName>
    </submittedName>
</protein>
<reference evidence="1" key="1">
    <citation type="submission" date="2022-12" db="EMBL/GenBank/DDBJ databases">
        <authorList>
            <person name="Petersen C."/>
        </authorList>
    </citation>
    <scope>NUCLEOTIDE SEQUENCE</scope>
    <source>
        <strain evidence="1">IBT 21472</strain>
    </source>
</reference>
<organism evidence="1 2">
    <name type="scientific">Penicillium atrosanguineum</name>
    <dbReference type="NCBI Taxonomy" id="1132637"/>
    <lineage>
        <taxon>Eukaryota</taxon>
        <taxon>Fungi</taxon>
        <taxon>Dikarya</taxon>
        <taxon>Ascomycota</taxon>
        <taxon>Pezizomycotina</taxon>
        <taxon>Eurotiomycetes</taxon>
        <taxon>Eurotiomycetidae</taxon>
        <taxon>Eurotiales</taxon>
        <taxon>Aspergillaceae</taxon>
        <taxon>Penicillium</taxon>
    </lineage>
</organism>
<dbReference type="AlphaFoldDB" id="A0A9W9PYQ8"/>
<keyword evidence="2" id="KW-1185">Reference proteome</keyword>
<evidence type="ECO:0000313" key="2">
    <source>
        <dbReference type="Proteomes" id="UP001147746"/>
    </source>
</evidence>
<gene>
    <name evidence="1" type="ORF">N7476_005056</name>
</gene>
<evidence type="ECO:0000313" key="1">
    <source>
        <dbReference type="EMBL" id="KAJ5318636.1"/>
    </source>
</evidence>